<evidence type="ECO:0000313" key="5">
    <source>
        <dbReference type="Proteomes" id="UP000663937"/>
    </source>
</evidence>
<gene>
    <name evidence="4" type="ORF">J4E96_00940</name>
</gene>
<feature type="domain" description="Glycoamylase-like" evidence="2">
    <location>
        <begin position="308"/>
        <end position="503"/>
    </location>
</feature>
<evidence type="ECO:0000259" key="3">
    <source>
        <dbReference type="Pfam" id="PF11329"/>
    </source>
</evidence>
<accession>A0A8A4ZE30</accession>
<dbReference type="InterPro" id="IPR021478">
    <property type="entry name" value="DUF3131"/>
</dbReference>
<feature type="domain" description="DUF3131" evidence="3">
    <location>
        <begin position="49"/>
        <end position="194"/>
    </location>
</feature>
<evidence type="ECO:0000259" key="2">
    <source>
        <dbReference type="Pfam" id="PF10091"/>
    </source>
</evidence>
<dbReference type="Gene3D" id="1.50.10.140">
    <property type="match status" value="1"/>
</dbReference>
<protein>
    <submittedName>
        <fullName evidence="4">DUF3131 domain-containing protein</fullName>
    </submittedName>
</protein>
<evidence type="ECO:0000313" key="4">
    <source>
        <dbReference type="EMBL" id="QTE29661.1"/>
    </source>
</evidence>
<feature type="signal peptide" evidence="1">
    <location>
        <begin position="1"/>
        <end position="25"/>
    </location>
</feature>
<reference evidence="4" key="1">
    <citation type="submission" date="2021-03" db="EMBL/GenBank/DDBJ databases">
        <title>Pengzhenrongella sicca gen. nov., sp. nov., a new member of suborder Micrococcineae isolated from High-Arctic tundra soil.</title>
        <authorList>
            <person name="Peng F."/>
        </authorList>
    </citation>
    <scope>NUCLEOTIDE SEQUENCE</scope>
    <source>
        <strain evidence="4">LRZ-2</strain>
    </source>
</reference>
<dbReference type="Pfam" id="PF10091">
    <property type="entry name" value="Glycoamylase"/>
    <property type="match status" value="1"/>
</dbReference>
<dbReference type="Proteomes" id="UP000663937">
    <property type="component" value="Chromosome"/>
</dbReference>
<sequence>MRLRPLLAAATAACLLAAAATPAIAGGPREDSRPGGAGLTRADRAELKRWAADTWASFAAMTDETTGLPADNIEGDLDAASRSGYTSPTNIGAYLWSTVVAEELDLISSREATKRLRQTLTTIEGMERHEPSGMFYNWYDESTGAKLTTFPASGETIDPFLSSVDNGWFAAALMVVRAAEPAVRRQADRVLAGMDFGAFYDLNQFGGERPGMVYGGFWADPPSGTACPGTLANGTAVQFTCHHYDILNSEPRIVTYIGIARGQIPAEAYFATSRTFPASCDWSWLETRPVGETKSYLGVDVFEGAFPYRGMNIVPTWGGTMFEELMPDLFVPEATWGPKSWGVNHPLAVRAQIQHGMDQAGYGFWGFSPASDPFGGYREYGVDQIGMNPEGYYSDEEKTNVDLGYDQCRPATNPAPGQPEPTFGDGVVTPHAAFLALPYAPRESMDNLTRIETTLGAYGTGGFYDAVAVRSNTQAQRYLSLDQGIVMGVLGNVLGKDMLKTAFTRGAVERTVRPLIAMEEFGAGYADGRP</sequence>
<evidence type="ECO:0000256" key="1">
    <source>
        <dbReference type="SAM" id="SignalP"/>
    </source>
</evidence>
<keyword evidence="1" id="KW-0732">Signal</keyword>
<dbReference type="InterPro" id="IPR019282">
    <property type="entry name" value="Glycoamylase-like_cons_dom"/>
</dbReference>
<dbReference type="AlphaFoldDB" id="A0A8A4ZE30"/>
<proteinExistence type="predicted"/>
<dbReference type="RefSeq" id="WP_227423953.1">
    <property type="nucleotide sequence ID" value="NZ_CP071868.1"/>
</dbReference>
<dbReference type="KEGG" id="psic:J4E96_00940"/>
<dbReference type="Pfam" id="PF11329">
    <property type="entry name" value="DUF3131"/>
    <property type="match status" value="1"/>
</dbReference>
<dbReference type="EMBL" id="CP071868">
    <property type="protein sequence ID" value="QTE29661.1"/>
    <property type="molecule type" value="Genomic_DNA"/>
</dbReference>
<organism evidence="4 5">
    <name type="scientific">Pengzhenrongella sicca</name>
    <dbReference type="NCBI Taxonomy" id="2819238"/>
    <lineage>
        <taxon>Bacteria</taxon>
        <taxon>Bacillati</taxon>
        <taxon>Actinomycetota</taxon>
        <taxon>Actinomycetes</taxon>
        <taxon>Micrococcales</taxon>
        <taxon>Pengzhenrongella</taxon>
    </lineage>
</organism>
<feature type="chain" id="PRO_5035196629" evidence="1">
    <location>
        <begin position="26"/>
        <end position="530"/>
    </location>
</feature>
<keyword evidence="5" id="KW-1185">Reference proteome</keyword>
<name>A0A8A4ZE30_9MICO</name>